<organism evidence="25 26">
    <name type="scientific">Populus deltoides</name>
    <name type="common">Eastern poplar</name>
    <name type="synonym">Eastern cottonwood</name>
    <dbReference type="NCBI Taxonomy" id="3696"/>
    <lineage>
        <taxon>Eukaryota</taxon>
        <taxon>Viridiplantae</taxon>
        <taxon>Streptophyta</taxon>
        <taxon>Embryophyta</taxon>
        <taxon>Tracheophyta</taxon>
        <taxon>Spermatophyta</taxon>
        <taxon>Magnoliopsida</taxon>
        <taxon>eudicotyledons</taxon>
        <taxon>Gunneridae</taxon>
        <taxon>Pentapetalae</taxon>
        <taxon>rosids</taxon>
        <taxon>fabids</taxon>
        <taxon>Malpighiales</taxon>
        <taxon>Salicaceae</taxon>
        <taxon>Saliceae</taxon>
        <taxon>Populus</taxon>
    </lineage>
</organism>
<dbReference type="Pfam" id="PF23546">
    <property type="entry name" value="Zn_ribbon_TOP3B"/>
    <property type="match status" value="1"/>
</dbReference>
<comment type="subcellular location">
    <subcellularLocation>
        <location evidence="2">Membrane</location>
        <topology evidence="2">Peripheral membrane protein</topology>
    </subcellularLocation>
    <subcellularLocation>
        <location evidence="3">Plastid</location>
        <location evidence="3">Chromoplast</location>
    </subcellularLocation>
</comment>
<dbReference type="InterPro" id="IPR023405">
    <property type="entry name" value="Topo_IA_core_domain"/>
</dbReference>
<dbReference type="CDD" id="cd00186">
    <property type="entry name" value="TOP1Ac"/>
    <property type="match status" value="1"/>
</dbReference>
<dbReference type="Gene3D" id="3.40.50.140">
    <property type="match status" value="1"/>
</dbReference>
<evidence type="ECO:0000256" key="12">
    <source>
        <dbReference type="ARBA" id="ARBA00023002"/>
    </source>
</evidence>
<dbReference type="GO" id="GO:0016117">
    <property type="term" value="P:carotenoid biosynthetic process"/>
    <property type="evidence" value="ECO:0007669"/>
    <property type="project" value="UniProtKB-KW"/>
</dbReference>
<dbReference type="Proteomes" id="UP000807159">
    <property type="component" value="Chromosome 14"/>
</dbReference>
<protein>
    <recommendedName>
        <fullName evidence="9">15-cis-phytoene desaturase, chloroplastic/chromoplastic</fullName>
        <ecNumber evidence="7">1.3.5.5</ecNumber>
        <ecNumber evidence="8">5.6.2.1</ecNumber>
    </recommendedName>
    <alternativeName>
        <fullName evidence="22">DNA topoisomerase 3-beta</fullName>
    </alternativeName>
    <alternativeName>
        <fullName evidence="17">Phytoene dehydrogenase</fullName>
    </alternativeName>
    <alternativeName>
        <fullName evidence="18">Phytoene desaturase</fullName>
    </alternativeName>
</protein>
<evidence type="ECO:0000259" key="24">
    <source>
        <dbReference type="PROSITE" id="PS52039"/>
    </source>
</evidence>
<evidence type="ECO:0000256" key="22">
    <source>
        <dbReference type="ARBA" id="ARBA00068538"/>
    </source>
</evidence>
<evidence type="ECO:0000256" key="6">
    <source>
        <dbReference type="ARBA" id="ARBA00009446"/>
    </source>
</evidence>
<dbReference type="InterPro" id="IPR003601">
    <property type="entry name" value="Topo_IA_2"/>
</dbReference>
<evidence type="ECO:0000256" key="21">
    <source>
        <dbReference type="ARBA" id="ARBA00060299"/>
    </source>
</evidence>
<proteinExistence type="inferred from homology"/>
<sequence>MAPPKVLMIAEKPSIALSIASTISGGQMHSRKGTTEVHEFEGMFNGFPAYFKVTSVIGHVFSVDFPAKYQDWAATDPADLFQAPIHKTEANPKAHICRHLSQEARGCNHLVLWLDCDREGENICFEVIQCTGFQANDDRRKVYRARFSSVTEKDILKAMNCLVEPNEYEALAVDARQEIDLKVGVAFTRFQTSFFQGKYGNLDSRVISYGPCQTPTLGFCVQRYLQITTFKPEKFWALRPHVMVDGYELQLEWERHKLFDLDVALMFQKLVLQDRILEVTDMSEKQESKGRPPGLNTVNLLKIASSALGFGPQVTMQLAERLYTQGFISYPRTESTAYPSSFDFKGTLGALANNPMWGDYVQGLLSGGYHKPQSGKDAGDHPPITPMRTANEDMLGRDAWRLYQYVCQHFLGTVSPDCKYTRTKVEFSIGGEFFHCIGLHVTVKGFTSIMPWLAVSEKNLPQFAKGDKIEVSKVELFEGQTVPPDYLSESELISLMEKNGIGTDASISVHINNICERNYVQVQAGRKLVPTALGITLIRGYQCIDPDLCLPDIRGFIEQQITLVAKGEADHSSVVQHVLEQFKRKYSYFVKQIDNMDALFEAQFSPLADSGRAFSKCGKCLRYMKYISSQPSRLYCGTCEEVYYLPQKGTIKLYKELTCPLDNFELLIFAMAGPEGKSFPLCPLCYNSPPFEGIDALFGASKTGSSGMLGKGAGMPCFLCPHPTCRHSLIAQGVCACPECNGTLVLDPISAPKWRLYCNMCNCLVLLPQGAHRISTTREQCPECDSTIIEVDFNKNTTPLEDGATLHVGCILCDNLLHSLIEVKHGKSFFKRAVGREDAVVLMVPLGGAEGEATSNSCLKKNVGEIKFLPQLSFTLSHALLSEPIFHLKGAVVTVVIAVEFGFGEMSAFNLSWHSKSLDSQVALRCGAYPTCSHQTNALAFRGSESMGHSLKFPFGNSSAKTRLRNHIRPPLRVVCVDYPRPDLDNTVNFLEAALLSSSFRSSPRPAKPLNVVIAGAGLAGLSTAKYLADAGHKPILLEARDVLGGKVAAWKDDDGDWYETGLHIFFGAYPNVQNLFGELGINDRLQWKEHSMIFAMPNKPGEFSRFDFPEVLPAPLNGILAILKNNEMLTWPEKVKFAIGLLPAIVGGQAYVEAQDGLSVQEWMRKQGVPDRVTTEVFIAMSKALNFINPDELSMQCILIALNRFLQEKHGSKMAFLDGNPPERLCMPIVDHIQSRGGEVKLNSRIKKIELNDDGTVKSFLLNTGDVIEGDVYVFATPVDTLKLLLPDNWKEIPYFKKLEKLVGVPVINVHICDSEIIDATMGELAKLFPDEISADQSKAKIVKYHVVKTPRSVYKTVPDCEPCRPLQRSPIEGFYLAGDYTKQKYLASMEGAVLSGKLCAQAIAQDYELMVARGQGRLTEATIS</sequence>
<dbReference type="Gene3D" id="1.10.290.10">
    <property type="entry name" value="Topoisomerase I, domain 4"/>
    <property type="match status" value="1"/>
</dbReference>
<dbReference type="PRINTS" id="PR00417">
    <property type="entry name" value="PRTPISMRASEI"/>
</dbReference>
<keyword evidence="16" id="KW-0413">Isomerase</keyword>
<dbReference type="EC" id="5.6.2.1" evidence="8"/>
<evidence type="ECO:0000256" key="17">
    <source>
        <dbReference type="ARBA" id="ARBA00031986"/>
    </source>
</evidence>
<dbReference type="InterPro" id="IPR006171">
    <property type="entry name" value="TOPRIM_dom"/>
</dbReference>
<evidence type="ECO:0000256" key="1">
    <source>
        <dbReference type="ARBA" id="ARBA00000213"/>
    </source>
</evidence>
<dbReference type="PANTHER" id="PTHR11390:SF20">
    <property type="entry name" value="DNA TOPOISOMERASE 3-BETA-1"/>
    <property type="match status" value="1"/>
</dbReference>
<evidence type="ECO:0000256" key="8">
    <source>
        <dbReference type="ARBA" id="ARBA00012891"/>
    </source>
</evidence>
<dbReference type="PROSITE" id="PS50880">
    <property type="entry name" value="TOPRIM"/>
    <property type="match status" value="1"/>
</dbReference>
<evidence type="ECO:0000256" key="19">
    <source>
        <dbReference type="ARBA" id="ARBA00049319"/>
    </source>
</evidence>
<dbReference type="InterPro" id="IPR036188">
    <property type="entry name" value="FAD/NAD-bd_sf"/>
</dbReference>
<accession>A0A8T2X798</accession>
<dbReference type="CDD" id="cd03362">
    <property type="entry name" value="TOPRIM_TopoIA_TopoIII"/>
    <property type="match status" value="1"/>
</dbReference>
<evidence type="ECO:0000256" key="3">
    <source>
        <dbReference type="ARBA" id="ARBA00004260"/>
    </source>
</evidence>
<evidence type="ECO:0000259" key="23">
    <source>
        <dbReference type="PROSITE" id="PS50880"/>
    </source>
</evidence>
<keyword evidence="15" id="KW-0472">Membrane</keyword>
<reference evidence="25" key="1">
    <citation type="journal article" date="2021" name="J. Hered.">
        <title>Genome Assembly of Salicaceae Populus deltoides (Eastern Cottonwood) I-69 Based on Nanopore Sequencing and Hi-C Technologies.</title>
        <authorList>
            <person name="Bai S."/>
            <person name="Wu H."/>
            <person name="Zhang J."/>
            <person name="Pan Z."/>
            <person name="Zhao W."/>
            <person name="Li Z."/>
            <person name="Tong C."/>
        </authorList>
    </citation>
    <scope>NUCLEOTIDE SEQUENCE</scope>
    <source>
        <tissue evidence="25">Leaf</tissue>
    </source>
</reference>
<dbReference type="SMART" id="SM00437">
    <property type="entry name" value="TOP1Ac"/>
    <property type="match status" value="1"/>
</dbReference>
<keyword evidence="11" id="KW-0934">Plastid</keyword>
<feature type="domain" description="Topo IA-type catalytic" evidence="24">
    <location>
        <begin position="166"/>
        <end position="586"/>
    </location>
</feature>
<evidence type="ECO:0000256" key="14">
    <source>
        <dbReference type="ARBA" id="ARBA00023125"/>
    </source>
</evidence>
<dbReference type="InterPro" id="IPR000380">
    <property type="entry name" value="Topo_IA"/>
</dbReference>
<dbReference type="InterPro" id="IPR023406">
    <property type="entry name" value="Topo_IA_AS"/>
</dbReference>
<name>A0A8T2X798_POPDE</name>
<evidence type="ECO:0000313" key="26">
    <source>
        <dbReference type="Proteomes" id="UP000807159"/>
    </source>
</evidence>
<comment type="catalytic activity">
    <reaction evidence="1">
        <text>ATP-independent breakage of single-stranded DNA, followed by passage and rejoining.</text>
        <dbReference type="EC" id="5.6.2.1"/>
    </reaction>
</comment>
<dbReference type="GO" id="GO:0006281">
    <property type="term" value="P:DNA repair"/>
    <property type="evidence" value="ECO:0007669"/>
    <property type="project" value="TreeGrafter"/>
</dbReference>
<comment type="caution">
    <text evidence="25">The sequence shown here is derived from an EMBL/GenBank/DDBJ whole genome shotgun (WGS) entry which is preliminary data.</text>
</comment>
<dbReference type="InterPro" id="IPR002937">
    <property type="entry name" value="Amino_oxidase"/>
</dbReference>
<dbReference type="FunFam" id="3.40.50.140:FF:000002">
    <property type="entry name" value="DNA topoisomerase"/>
    <property type="match status" value="1"/>
</dbReference>
<keyword evidence="12" id="KW-0560">Oxidoreductase</keyword>
<dbReference type="GO" id="GO:0006265">
    <property type="term" value="P:DNA topological change"/>
    <property type="evidence" value="ECO:0007669"/>
    <property type="project" value="InterPro"/>
</dbReference>
<dbReference type="Gene3D" id="2.70.20.10">
    <property type="entry name" value="Topoisomerase I, domain 3"/>
    <property type="match status" value="1"/>
</dbReference>
<dbReference type="EMBL" id="JACEGQ020000014">
    <property type="protein sequence ID" value="KAH8489429.1"/>
    <property type="molecule type" value="Genomic_DNA"/>
</dbReference>
<comment type="similarity">
    <text evidence="6">Belongs to the type IA topoisomerase family.</text>
</comment>
<comment type="function">
    <text evidence="21">Releases the supercoiling and torsional tension of DNA introduced during the DNA replication and transcription by transiently cleaving and rejoining one strand of the DNA duplex. Introduces a single-strand break via transesterification at a target site in duplex DNA. The scissile phosphodiester is attacked by the catalytic tyrosine of the enzyme, resulting in the formation of a DNA-(5'-phosphotyrosyl)-enzyme intermediate and the expulsion of a 3'-OH DNA strand. The free DNA strand than undergoes passage around the unbroken strand thus removing DNA supercoils. Finally, in the religation step, the DNA 3'-OH attacks the covalent intermediate to expel the active-site tyrosine and restore the DNA phosphodiester backbone.</text>
</comment>
<keyword evidence="10" id="KW-0125">Carotenoid biosynthesis</keyword>
<dbReference type="GO" id="GO:0016166">
    <property type="term" value="F:phytoene dehydrogenase activity"/>
    <property type="evidence" value="ECO:0007669"/>
    <property type="project" value="UniProtKB-ARBA"/>
</dbReference>
<evidence type="ECO:0000256" key="13">
    <source>
        <dbReference type="ARBA" id="ARBA00023029"/>
    </source>
</evidence>
<dbReference type="GO" id="GO:0003917">
    <property type="term" value="F:DNA topoisomerase type I (single strand cut, ATP-independent) activity"/>
    <property type="evidence" value="ECO:0007669"/>
    <property type="project" value="UniProtKB-EC"/>
</dbReference>
<keyword evidence="26" id="KW-1185">Reference proteome</keyword>
<keyword evidence="14" id="KW-0238">DNA-binding</keyword>
<dbReference type="SMART" id="SM00436">
    <property type="entry name" value="TOP1Bc"/>
    <property type="match status" value="1"/>
</dbReference>
<dbReference type="InterPro" id="IPR056452">
    <property type="entry name" value="Zn_ribbon_TOP3B"/>
</dbReference>
<dbReference type="SUPFAM" id="SSF51905">
    <property type="entry name" value="FAD/NAD(P)-binding domain"/>
    <property type="match status" value="1"/>
</dbReference>
<evidence type="ECO:0000256" key="4">
    <source>
        <dbReference type="ARBA" id="ARBA00004900"/>
    </source>
</evidence>
<dbReference type="Gene3D" id="3.50.50.60">
    <property type="entry name" value="FAD/NAD(P)-binding domain"/>
    <property type="match status" value="1"/>
</dbReference>
<dbReference type="FunFam" id="1.10.290.10:FF:000001">
    <property type="entry name" value="DNA topoisomerase"/>
    <property type="match status" value="1"/>
</dbReference>
<evidence type="ECO:0000256" key="9">
    <source>
        <dbReference type="ARBA" id="ARBA00017354"/>
    </source>
</evidence>
<dbReference type="GO" id="GO:0009509">
    <property type="term" value="C:chromoplast"/>
    <property type="evidence" value="ECO:0007669"/>
    <property type="project" value="UniProtKB-SubCell"/>
</dbReference>
<dbReference type="Pfam" id="PF01593">
    <property type="entry name" value="Amino_oxidase"/>
    <property type="match status" value="2"/>
</dbReference>
<evidence type="ECO:0000256" key="2">
    <source>
        <dbReference type="ARBA" id="ARBA00004170"/>
    </source>
</evidence>
<evidence type="ECO:0000313" key="25">
    <source>
        <dbReference type="EMBL" id="KAH8489429.1"/>
    </source>
</evidence>
<comment type="similarity">
    <text evidence="5">Belongs to the carotenoid/retinoid oxidoreductase family.</text>
</comment>
<dbReference type="EC" id="1.3.5.5" evidence="7"/>
<dbReference type="PROSITE" id="PS52039">
    <property type="entry name" value="TOPO_IA_2"/>
    <property type="match status" value="1"/>
</dbReference>
<dbReference type="InterPro" id="IPR013497">
    <property type="entry name" value="Topo_IA_cen"/>
</dbReference>
<dbReference type="GO" id="GO:0006310">
    <property type="term" value="P:DNA recombination"/>
    <property type="evidence" value="ECO:0007669"/>
    <property type="project" value="TreeGrafter"/>
</dbReference>
<dbReference type="Pfam" id="PF01131">
    <property type="entry name" value="Topoisom_bac"/>
    <property type="match status" value="1"/>
</dbReference>
<dbReference type="GO" id="GO:0005634">
    <property type="term" value="C:nucleus"/>
    <property type="evidence" value="ECO:0007669"/>
    <property type="project" value="TreeGrafter"/>
</dbReference>
<keyword evidence="11" id="KW-0957">Chromoplast</keyword>
<dbReference type="GO" id="GO:0016020">
    <property type="term" value="C:membrane"/>
    <property type="evidence" value="ECO:0007669"/>
    <property type="project" value="UniProtKB-SubCell"/>
</dbReference>
<dbReference type="Gene3D" id="1.10.460.10">
    <property type="entry name" value="Topoisomerase I, domain 2"/>
    <property type="match status" value="1"/>
</dbReference>
<evidence type="ECO:0000256" key="7">
    <source>
        <dbReference type="ARBA" id="ARBA00012789"/>
    </source>
</evidence>
<feature type="domain" description="Toprim" evidence="23">
    <location>
        <begin position="5"/>
        <end position="148"/>
    </location>
</feature>
<evidence type="ECO:0000256" key="15">
    <source>
        <dbReference type="ARBA" id="ARBA00023136"/>
    </source>
</evidence>
<comment type="catalytic activity">
    <reaction evidence="19">
        <text>2 a plastoquinone + 15-cis-phytoene = 9,9',15-tri-cis-zeta-carotene + 2 a plastoquinol</text>
        <dbReference type="Rhea" id="RHEA:30287"/>
        <dbReference type="Rhea" id="RHEA-COMP:9561"/>
        <dbReference type="Rhea" id="RHEA-COMP:9562"/>
        <dbReference type="ChEBI" id="CHEBI:17757"/>
        <dbReference type="ChEBI" id="CHEBI:27787"/>
        <dbReference type="ChEBI" id="CHEBI:48717"/>
        <dbReference type="ChEBI" id="CHEBI:62192"/>
        <dbReference type="EC" id="1.3.5.5"/>
    </reaction>
</comment>
<dbReference type="InterPro" id="IPR013825">
    <property type="entry name" value="Topo_IA_cen_sub2"/>
</dbReference>
<dbReference type="InterPro" id="IPR013826">
    <property type="entry name" value="Topo_IA_cen_sub3"/>
</dbReference>
<dbReference type="InterPro" id="IPR013824">
    <property type="entry name" value="Topo_IA_cen_sub1"/>
</dbReference>
<dbReference type="SUPFAM" id="SSF56712">
    <property type="entry name" value="Prokaryotic type I DNA topoisomerase"/>
    <property type="match status" value="1"/>
</dbReference>
<dbReference type="InterPro" id="IPR003602">
    <property type="entry name" value="Topo_IA_DNA-bd_dom"/>
</dbReference>
<evidence type="ECO:0000256" key="10">
    <source>
        <dbReference type="ARBA" id="ARBA00022746"/>
    </source>
</evidence>
<dbReference type="PROSITE" id="PS00396">
    <property type="entry name" value="TOPO_IA_1"/>
    <property type="match status" value="1"/>
</dbReference>
<evidence type="ECO:0000256" key="5">
    <source>
        <dbReference type="ARBA" id="ARBA00006046"/>
    </source>
</evidence>
<evidence type="ECO:0000256" key="11">
    <source>
        <dbReference type="ARBA" id="ARBA00022904"/>
    </source>
</evidence>
<evidence type="ECO:0000256" key="20">
    <source>
        <dbReference type="ARBA" id="ARBA00053602"/>
    </source>
</evidence>
<evidence type="ECO:0000256" key="18">
    <source>
        <dbReference type="ARBA" id="ARBA00032363"/>
    </source>
</evidence>
<evidence type="ECO:0000256" key="16">
    <source>
        <dbReference type="ARBA" id="ARBA00023235"/>
    </source>
</evidence>
<comment type="pathway">
    <text evidence="4">Carotenoid biosynthesis; lycopene biosynthesis.</text>
</comment>
<dbReference type="InterPro" id="IPR034144">
    <property type="entry name" value="TOPRIM_TopoIII"/>
</dbReference>
<dbReference type="GO" id="GO:0003677">
    <property type="term" value="F:DNA binding"/>
    <property type="evidence" value="ECO:0007669"/>
    <property type="project" value="UniProtKB-KW"/>
</dbReference>
<keyword evidence="13" id="KW-0799">Topoisomerase</keyword>
<gene>
    <name evidence="25" type="ORF">H0E87_024883</name>
</gene>
<comment type="function">
    <text evidence="20">Converts phytoene into zeta-carotene via the intermediary of phytofluene by the symmetrical introduction of two double bonds at the C-11 and C-11' positions of phytoene with a concomitant isomerization of two neighboring double bonds at the C9 and C9' positions from trans to cis.</text>
</comment>
<dbReference type="PANTHER" id="PTHR11390">
    <property type="entry name" value="PROKARYOTIC DNA TOPOISOMERASE"/>
    <property type="match status" value="1"/>
</dbReference>
<dbReference type="SMART" id="SM00493">
    <property type="entry name" value="TOPRIM"/>
    <property type="match status" value="1"/>
</dbReference>
<dbReference type="Pfam" id="PF01751">
    <property type="entry name" value="Toprim"/>
    <property type="match status" value="1"/>
</dbReference>
<dbReference type="FunFam" id="3.50.50.60:FF:000091">
    <property type="entry name" value="15-cis-phytoene desaturase, chloroplastic/chromoplastic"/>
    <property type="match status" value="1"/>
</dbReference>